<evidence type="ECO:0000256" key="1">
    <source>
        <dbReference type="SAM" id="MobiDB-lite"/>
    </source>
</evidence>
<dbReference type="Proteomes" id="UP000499080">
    <property type="component" value="Unassembled WGS sequence"/>
</dbReference>
<gene>
    <name evidence="2" type="ORF">AVEN_62002_1</name>
</gene>
<protein>
    <submittedName>
        <fullName evidence="2">Uncharacterized protein</fullName>
    </submittedName>
</protein>
<evidence type="ECO:0000313" key="3">
    <source>
        <dbReference type="Proteomes" id="UP000499080"/>
    </source>
</evidence>
<feature type="region of interest" description="Disordered" evidence="1">
    <location>
        <begin position="1"/>
        <end position="44"/>
    </location>
</feature>
<feature type="compositionally biased region" description="Pro residues" evidence="1">
    <location>
        <begin position="30"/>
        <end position="39"/>
    </location>
</feature>
<reference evidence="2 3" key="1">
    <citation type="journal article" date="2019" name="Sci. Rep.">
        <title>Orb-weaving spider Araneus ventricosus genome elucidates the spidroin gene catalogue.</title>
        <authorList>
            <person name="Kono N."/>
            <person name="Nakamura H."/>
            <person name="Ohtoshi R."/>
            <person name="Moran D.A.P."/>
            <person name="Shinohara A."/>
            <person name="Yoshida Y."/>
            <person name="Fujiwara M."/>
            <person name="Mori M."/>
            <person name="Tomita M."/>
            <person name="Arakawa K."/>
        </authorList>
    </citation>
    <scope>NUCLEOTIDE SEQUENCE [LARGE SCALE GENOMIC DNA]</scope>
</reference>
<dbReference type="EMBL" id="BGPR01000552">
    <property type="protein sequence ID" value="GBM26033.1"/>
    <property type="molecule type" value="Genomic_DNA"/>
</dbReference>
<accession>A0A4Y2EA33</accession>
<proteinExistence type="predicted"/>
<comment type="caution">
    <text evidence="2">The sequence shown here is derived from an EMBL/GenBank/DDBJ whole genome shotgun (WGS) entry which is preliminary data.</text>
</comment>
<keyword evidence="3" id="KW-1185">Reference proteome</keyword>
<sequence length="109" mass="12379">MRPFQGYGSAGRRRLPVLRKQNSARALPTNPYPLPTNPPRDPHHILQQMSVTPMLPQPTEDRSYSPLLKKGKNKSDIKFYRPVSLLPTLGKIHTGEITFKTTQPPPQKK</sequence>
<organism evidence="2 3">
    <name type="scientific">Araneus ventricosus</name>
    <name type="common">Orbweaver spider</name>
    <name type="synonym">Epeira ventricosa</name>
    <dbReference type="NCBI Taxonomy" id="182803"/>
    <lineage>
        <taxon>Eukaryota</taxon>
        <taxon>Metazoa</taxon>
        <taxon>Ecdysozoa</taxon>
        <taxon>Arthropoda</taxon>
        <taxon>Chelicerata</taxon>
        <taxon>Arachnida</taxon>
        <taxon>Araneae</taxon>
        <taxon>Araneomorphae</taxon>
        <taxon>Entelegynae</taxon>
        <taxon>Araneoidea</taxon>
        <taxon>Araneidae</taxon>
        <taxon>Araneus</taxon>
    </lineage>
</organism>
<dbReference type="AlphaFoldDB" id="A0A4Y2EA33"/>
<name>A0A4Y2EA33_ARAVE</name>
<evidence type="ECO:0000313" key="2">
    <source>
        <dbReference type="EMBL" id="GBM26033.1"/>
    </source>
</evidence>